<comment type="pathway">
    <text evidence="3">Amino-acid biosynthesis; L-valine biosynthesis; L-valine from pyruvate: step 4/4.</text>
</comment>
<comment type="catalytic activity">
    <reaction evidence="13 17">
        <text>L-leucine + 2-oxoglutarate = 4-methyl-2-oxopentanoate + L-glutamate</text>
        <dbReference type="Rhea" id="RHEA:18321"/>
        <dbReference type="ChEBI" id="CHEBI:16810"/>
        <dbReference type="ChEBI" id="CHEBI:17865"/>
        <dbReference type="ChEBI" id="CHEBI:29985"/>
        <dbReference type="ChEBI" id="CHEBI:57427"/>
        <dbReference type="EC" id="2.6.1.42"/>
    </reaction>
</comment>
<evidence type="ECO:0000256" key="17">
    <source>
        <dbReference type="RuleBase" id="RU004517"/>
    </source>
</evidence>
<comment type="pathway">
    <text evidence="2">Amino-acid biosynthesis; L-isoleucine biosynthesis; L-isoleucine from 2-oxobutanoate: step 4/4.</text>
</comment>
<keyword evidence="6 17" id="KW-0032">Aminotransferase</keyword>
<sequence length="356" mass="40011">MDIKKTLLSVDKLKPLFQDPLKLVFGRNFTDYMFTMEHTVDKGWHNAEIKPYQPLLLDPAANVLHYSQEVFEGQKAYKSPKDEILLFRPQENARRINHSLKRMCMPEIPEEIFLQAEGELLRLEERWIPKAVGASLYIRPAVIGTEAALGVKPADRYLFFIILSPVGPYFQEGFNPVGLWVSDSYTRAAQGGTGEAKTGGNYAGTLLASKIAKDKGCSQVLWLDAVEHKYIEEVGAMNIFFVIDNKLVTPKLSGSILQGITRKSVLQIAEDLGIVPEERQIPIDELMDGINSKKVTEAFGAGTAAVISPVGRINYKDKEYVISQETGPWAKKIFDTMTGIQYGEKEDKYGWVYRVK</sequence>
<dbReference type="GO" id="GO:0009099">
    <property type="term" value="P:L-valine biosynthetic process"/>
    <property type="evidence" value="ECO:0007669"/>
    <property type="project" value="UniProtKB-UniPathway"/>
</dbReference>
<feature type="modified residue" description="N6-(pyridoxal phosphate)lysine" evidence="14">
    <location>
        <position position="197"/>
    </location>
</feature>
<dbReference type="UniPathway" id="UPA00049">
    <property type="reaction ID" value="UER00062"/>
</dbReference>
<dbReference type="AlphaFoldDB" id="A0A1F5RCC2"/>
<dbReference type="InterPro" id="IPR043132">
    <property type="entry name" value="BCAT-like_C"/>
</dbReference>
<keyword evidence="9 16" id="KW-0663">Pyridoxal phosphate</keyword>
<comment type="similarity">
    <text evidence="5 15">Belongs to the class-IV pyridoxal-phosphate-dependent aminotransferase family.</text>
</comment>
<gene>
    <name evidence="18" type="ORF">A2024_03570</name>
</gene>
<dbReference type="InterPro" id="IPR036038">
    <property type="entry name" value="Aminotransferase-like"/>
</dbReference>
<dbReference type="InterPro" id="IPR033939">
    <property type="entry name" value="BCAT_family"/>
</dbReference>
<dbReference type="Proteomes" id="UP000177230">
    <property type="component" value="Unassembled WGS sequence"/>
</dbReference>
<protein>
    <recommendedName>
        <fullName evidence="17">Branched-chain-amino-acid aminotransferase</fullName>
        <ecNumber evidence="17">2.6.1.42</ecNumber>
    </recommendedName>
</protein>
<evidence type="ECO:0000256" key="14">
    <source>
        <dbReference type="PIRSR" id="PIRSR006468-1"/>
    </source>
</evidence>
<dbReference type="InterPro" id="IPR043131">
    <property type="entry name" value="BCAT-like_N"/>
</dbReference>
<evidence type="ECO:0000256" key="12">
    <source>
        <dbReference type="ARBA" id="ARBA00048798"/>
    </source>
</evidence>
<dbReference type="Gene3D" id="3.20.10.10">
    <property type="entry name" value="D-amino Acid Aminotransferase, subunit A, domain 2"/>
    <property type="match status" value="1"/>
</dbReference>
<comment type="pathway">
    <text evidence="4">Amino-acid biosynthesis; L-leucine biosynthesis; L-leucine from 3-methyl-2-oxobutanoate: step 4/4.</text>
</comment>
<evidence type="ECO:0000256" key="11">
    <source>
        <dbReference type="ARBA" id="ARBA00048212"/>
    </source>
</evidence>
<evidence type="ECO:0000256" key="13">
    <source>
        <dbReference type="ARBA" id="ARBA00049229"/>
    </source>
</evidence>
<dbReference type="PROSITE" id="PS00770">
    <property type="entry name" value="AA_TRANSFER_CLASS_4"/>
    <property type="match status" value="1"/>
</dbReference>
<evidence type="ECO:0000256" key="3">
    <source>
        <dbReference type="ARBA" id="ARBA00004931"/>
    </source>
</evidence>
<dbReference type="SUPFAM" id="SSF56752">
    <property type="entry name" value="D-aminoacid aminotransferase-like PLP-dependent enzymes"/>
    <property type="match status" value="1"/>
</dbReference>
<keyword evidence="8 17" id="KW-0808">Transferase</keyword>
<comment type="catalytic activity">
    <reaction evidence="12 17">
        <text>L-isoleucine + 2-oxoglutarate = (S)-3-methyl-2-oxopentanoate + L-glutamate</text>
        <dbReference type="Rhea" id="RHEA:24801"/>
        <dbReference type="ChEBI" id="CHEBI:16810"/>
        <dbReference type="ChEBI" id="CHEBI:29985"/>
        <dbReference type="ChEBI" id="CHEBI:35146"/>
        <dbReference type="ChEBI" id="CHEBI:58045"/>
        <dbReference type="EC" id="2.6.1.42"/>
    </reaction>
</comment>
<dbReference type="PANTHER" id="PTHR11825">
    <property type="entry name" value="SUBGROUP IIII AMINOTRANSFERASE"/>
    <property type="match status" value="1"/>
</dbReference>
<evidence type="ECO:0000256" key="4">
    <source>
        <dbReference type="ARBA" id="ARBA00005072"/>
    </source>
</evidence>
<dbReference type="GO" id="GO:0052655">
    <property type="term" value="F:L-valine-2-oxoglutarate transaminase activity"/>
    <property type="evidence" value="ECO:0007669"/>
    <property type="project" value="RHEA"/>
</dbReference>
<name>A0A1F5RCC2_9BACT</name>
<dbReference type="GO" id="GO:0009098">
    <property type="term" value="P:L-leucine biosynthetic process"/>
    <property type="evidence" value="ECO:0007669"/>
    <property type="project" value="UniProtKB-UniPathway"/>
</dbReference>
<dbReference type="UniPathway" id="UPA00047">
    <property type="reaction ID" value="UER00058"/>
</dbReference>
<dbReference type="Gene3D" id="3.30.470.10">
    <property type="match status" value="1"/>
</dbReference>
<proteinExistence type="inferred from homology"/>
<dbReference type="InterPro" id="IPR001544">
    <property type="entry name" value="Aminotrans_IV"/>
</dbReference>
<dbReference type="GO" id="GO:0009097">
    <property type="term" value="P:isoleucine biosynthetic process"/>
    <property type="evidence" value="ECO:0007669"/>
    <property type="project" value="UniProtKB-UniPathway"/>
</dbReference>
<dbReference type="PANTHER" id="PTHR11825:SF44">
    <property type="entry name" value="BRANCHED-CHAIN-AMINO-ACID AMINOTRANSFERASE"/>
    <property type="match status" value="1"/>
</dbReference>
<evidence type="ECO:0000256" key="9">
    <source>
        <dbReference type="ARBA" id="ARBA00022898"/>
    </source>
</evidence>
<dbReference type="NCBIfam" id="TIGR01123">
    <property type="entry name" value="ilvE_II"/>
    <property type="match status" value="1"/>
</dbReference>
<evidence type="ECO:0000256" key="6">
    <source>
        <dbReference type="ARBA" id="ARBA00022576"/>
    </source>
</evidence>
<keyword evidence="10 17" id="KW-0100">Branched-chain amino acid biosynthesis</keyword>
<evidence type="ECO:0000256" key="7">
    <source>
        <dbReference type="ARBA" id="ARBA00022605"/>
    </source>
</evidence>
<evidence type="ECO:0000256" key="1">
    <source>
        <dbReference type="ARBA" id="ARBA00001933"/>
    </source>
</evidence>
<dbReference type="PIRSF" id="PIRSF006468">
    <property type="entry name" value="BCAT1"/>
    <property type="match status" value="1"/>
</dbReference>
<evidence type="ECO:0000256" key="10">
    <source>
        <dbReference type="ARBA" id="ARBA00023304"/>
    </source>
</evidence>
<dbReference type="InterPro" id="IPR005786">
    <property type="entry name" value="B_amino_transII"/>
</dbReference>
<dbReference type="Pfam" id="PF01063">
    <property type="entry name" value="Aminotran_4"/>
    <property type="match status" value="1"/>
</dbReference>
<dbReference type="GO" id="GO:0052654">
    <property type="term" value="F:L-leucine-2-oxoglutarate transaminase activity"/>
    <property type="evidence" value="ECO:0007669"/>
    <property type="project" value="RHEA"/>
</dbReference>
<comment type="catalytic activity">
    <reaction evidence="11 17">
        <text>L-valine + 2-oxoglutarate = 3-methyl-2-oxobutanoate + L-glutamate</text>
        <dbReference type="Rhea" id="RHEA:24813"/>
        <dbReference type="ChEBI" id="CHEBI:11851"/>
        <dbReference type="ChEBI" id="CHEBI:16810"/>
        <dbReference type="ChEBI" id="CHEBI:29985"/>
        <dbReference type="ChEBI" id="CHEBI:57762"/>
        <dbReference type="EC" id="2.6.1.42"/>
    </reaction>
</comment>
<evidence type="ECO:0000256" key="5">
    <source>
        <dbReference type="ARBA" id="ARBA00009320"/>
    </source>
</evidence>
<organism evidence="18 19">
    <name type="scientific">Candidatus Edwardsbacteria bacterium GWF2_54_11</name>
    <dbReference type="NCBI Taxonomy" id="1817851"/>
    <lineage>
        <taxon>Bacteria</taxon>
        <taxon>Candidatus Edwardsiibacteriota</taxon>
    </lineage>
</organism>
<dbReference type="EC" id="2.6.1.42" evidence="17"/>
<keyword evidence="7 17" id="KW-0028">Amino-acid biosynthesis</keyword>
<evidence type="ECO:0000313" key="18">
    <source>
        <dbReference type="EMBL" id="OGF12077.1"/>
    </source>
</evidence>
<reference evidence="18 19" key="1">
    <citation type="journal article" date="2016" name="Nat. Commun.">
        <title>Thousands of microbial genomes shed light on interconnected biogeochemical processes in an aquifer system.</title>
        <authorList>
            <person name="Anantharaman K."/>
            <person name="Brown C.T."/>
            <person name="Hug L.A."/>
            <person name="Sharon I."/>
            <person name="Castelle C.J."/>
            <person name="Probst A.J."/>
            <person name="Thomas B.C."/>
            <person name="Singh A."/>
            <person name="Wilkins M.J."/>
            <person name="Karaoz U."/>
            <person name="Brodie E.L."/>
            <person name="Williams K.H."/>
            <person name="Hubbard S.S."/>
            <person name="Banfield J.F."/>
        </authorList>
    </citation>
    <scope>NUCLEOTIDE SEQUENCE [LARGE SCALE GENOMIC DNA]</scope>
</reference>
<dbReference type="InterPro" id="IPR018300">
    <property type="entry name" value="Aminotrans_IV_CS"/>
</dbReference>
<comment type="caution">
    <text evidence="18">The sequence shown here is derived from an EMBL/GenBank/DDBJ whole genome shotgun (WGS) entry which is preliminary data.</text>
</comment>
<evidence type="ECO:0000256" key="8">
    <source>
        <dbReference type="ARBA" id="ARBA00022679"/>
    </source>
</evidence>
<evidence type="ECO:0000313" key="19">
    <source>
        <dbReference type="Proteomes" id="UP000177230"/>
    </source>
</evidence>
<dbReference type="UniPathway" id="UPA00048">
    <property type="reaction ID" value="UER00073"/>
</dbReference>
<evidence type="ECO:0000256" key="16">
    <source>
        <dbReference type="RuleBase" id="RU004516"/>
    </source>
</evidence>
<accession>A0A1F5RCC2</accession>
<dbReference type="CDD" id="cd01557">
    <property type="entry name" value="BCAT_beta_family"/>
    <property type="match status" value="1"/>
</dbReference>
<comment type="cofactor">
    <cofactor evidence="1 16">
        <name>pyridoxal 5'-phosphate</name>
        <dbReference type="ChEBI" id="CHEBI:597326"/>
    </cofactor>
</comment>
<evidence type="ECO:0000256" key="15">
    <source>
        <dbReference type="RuleBase" id="RU004106"/>
    </source>
</evidence>
<dbReference type="EMBL" id="MFFM01000034">
    <property type="protein sequence ID" value="OGF12077.1"/>
    <property type="molecule type" value="Genomic_DNA"/>
</dbReference>
<dbReference type="GO" id="GO:0052656">
    <property type="term" value="F:L-isoleucine-2-oxoglutarate transaminase activity"/>
    <property type="evidence" value="ECO:0007669"/>
    <property type="project" value="RHEA"/>
</dbReference>
<evidence type="ECO:0000256" key="2">
    <source>
        <dbReference type="ARBA" id="ARBA00004824"/>
    </source>
</evidence>
<dbReference type="NCBIfam" id="NF009897">
    <property type="entry name" value="PRK13357.1"/>
    <property type="match status" value="1"/>
</dbReference>